<proteinExistence type="predicted"/>
<dbReference type="Proteomes" id="UP000728032">
    <property type="component" value="Unassembled WGS sequence"/>
</dbReference>
<feature type="non-terminal residue" evidence="2">
    <location>
        <position position="131"/>
    </location>
</feature>
<accession>A0A7R9LJY4</accession>
<feature type="compositionally biased region" description="Polar residues" evidence="1">
    <location>
        <begin position="74"/>
        <end position="87"/>
    </location>
</feature>
<keyword evidence="3" id="KW-1185">Reference proteome</keyword>
<reference evidence="2" key="1">
    <citation type="submission" date="2020-11" db="EMBL/GenBank/DDBJ databases">
        <authorList>
            <person name="Tran Van P."/>
        </authorList>
    </citation>
    <scope>NUCLEOTIDE SEQUENCE</scope>
</reference>
<evidence type="ECO:0000256" key="1">
    <source>
        <dbReference type="SAM" id="MobiDB-lite"/>
    </source>
</evidence>
<organism evidence="2">
    <name type="scientific">Oppiella nova</name>
    <dbReference type="NCBI Taxonomy" id="334625"/>
    <lineage>
        <taxon>Eukaryota</taxon>
        <taxon>Metazoa</taxon>
        <taxon>Ecdysozoa</taxon>
        <taxon>Arthropoda</taxon>
        <taxon>Chelicerata</taxon>
        <taxon>Arachnida</taxon>
        <taxon>Acari</taxon>
        <taxon>Acariformes</taxon>
        <taxon>Sarcoptiformes</taxon>
        <taxon>Oribatida</taxon>
        <taxon>Brachypylina</taxon>
        <taxon>Oppioidea</taxon>
        <taxon>Oppiidae</taxon>
        <taxon>Oppiella</taxon>
    </lineage>
</organism>
<dbReference type="AlphaFoldDB" id="A0A7R9LJY4"/>
<protein>
    <submittedName>
        <fullName evidence="2">Uncharacterized protein</fullName>
    </submittedName>
</protein>
<evidence type="ECO:0000313" key="3">
    <source>
        <dbReference type="Proteomes" id="UP000728032"/>
    </source>
</evidence>
<sequence length="131" mass="14823">MIITLIIRRENILLFGNTEYGRERLPFNELESQAVGVDIRMGIDGWHYRKLSRPADATHAQPYVQEMIEVSTDESQSYHPVIPTTSGHTHETNEPTIIETTSSSTRLSNSCPVLSTMNGQDVPIKPQMRLK</sequence>
<name>A0A7R9LJY4_9ACAR</name>
<gene>
    <name evidence="2" type="ORF">ONB1V03_LOCUS3842</name>
</gene>
<feature type="region of interest" description="Disordered" evidence="1">
    <location>
        <begin position="74"/>
        <end position="95"/>
    </location>
</feature>
<dbReference type="EMBL" id="CAJPVJ010001209">
    <property type="protein sequence ID" value="CAG2164286.1"/>
    <property type="molecule type" value="Genomic_DNA"/>
</dbReference>
<evidence type="ECO:0000313" key="2">
    <source>
        <dbReference type="EMBL" id="CAD7642903.1"/>
    </source>
</evidence>
<dbReference type="EMBL" id="OC916034">
    <property type="protein sequence ID" value="CAD7642903.1"/>
    <property type="molecule type" value="Genomic_DNA"/>
</dbReference>